<evidence type="ECO:0000313" key="1">
    <source>
        <dbReference type="EMBL" id="CAH2003509.1"/>
    </source>
</evidence>
<sequence>MKIKPKSRIHEWKTTNSNEIRTFIGLSFFASYLLQAVI</sequence>
<dbReference type="AlphaFoldDB" id="A0A9P0LQN0"/>
<dbReference type="Proteomes" id="UP001152888">
    <property type="component" value="Unassembled WGS sequence"/>
</dbReference>
<name>A0A9P0LQN0_ACAOB</name>
<dbReference type="EMBL" id="CAKOFQ010007544">
    <property type="protein sequence ID" value="CAH2003509.1"/>
    <property type="molecule type" value="Genomic_DNA"/>
</dbReference>
<keyword evidence="2" id="KW-1185">Reference proteome</keyword>
<accession>A0A9P0LQN0</accession>
<protein>
    <submittedName>
        <fullName evidence="1">Uncharacterized protein</fullName>
    </submittedName>
</protein>
<proteinExistence type="predicted"/>
<organism evidence="1 2">
    <name type="scientific">Acanthoscelides obtectus</name>
    <name type="common">Bean weevil</name>
    <name type="synonym">Bruchus obtectus</name>
    <dbReference type="NCBI Taxonomy" id="200917"/>
    <lineage>
        <taxon>Eukaryota</taxon>
        <taxon>Metazoa</taxon>
        <taxon>Ecdysozoa</taxon>
        <taxon>Arthropoda</taxon>
        <taxon>Hexapoda</taxon>
        <taxon>Insecta</taxon>
        <taxon>Pterygota</taxon>
        <taxon>Neoptera</taxon>
        <taxon>Endopterygota</taxon>
        <taxon>Coleoptera</taxon>
        <taxon>Polyphaga</taxon>
        <taxon>Cucujiformia</taxon>
        <taxon>Chrysomeloidea</taxon>
        <taxon>Chrysomelidae</taxon>
        <taxon>Bruchinae</taxon>
        <taxon>Bruchini</taxon>
        <taxon>Acanthoscelides</taxon>
    </lineage>
</organism>
<gene>
    <name evidence="1" type="ORF">ACAOBT_LOCUS27453</name>
</gene>
<evidence type="ECO:0000313" key="2">
    <source>
        <dbReference type="Proteomes" id="UP001152888"/>
    </source>
</evidence>
<comment type="caution">
    <text evidence="1">The sequence shown here is derived from an EMBL/GenBank/DDBJ whole genome shotgun (WGS) entry which is preliminary data.</text>
</comment>
<reference evidence="1" key="1">
    <citation type="submission" date="2022-03" db="EMBL/GenBank/DDBJ databases">
        <authorList>
            <person name="Sayadi A."/>
        </authorList>
    </citation>
    <scope>NUCLEOTIDE SEQUENCE</scope>
</reference>